<dbReference type="OrthoDB" id="66204at2759"/>
<dbReference type="InParanoid" id="T0Q516"/>
<dbReference type="PANTHER" id="PTHR15154:SF2">
    <property type="entry name" value="HAMARTIN"/>
    <property type="match status" value="1"/>
</dbReference>
<feature type="coiled-coil region" evidence="1">
    <location>
        <begin position="593"/>
        <end position="641"/>
    </location>
</feature>
<evidence type="ECO:0000313" key="4">
    <source>
        <dbReference type="Proteomes" id="UP000030762"/>
    </source>
</evidence>
<dbReference type="GO" id="GO:0033596">
    <property type="term" value="C:TSC1-TSC2 complex"/>
    <property type="evidence" value="ECO:0007669"/>
    <property type="project" value="TreeGrafter"/>
</dbReference>
<accession>T0Q516</accession>
<evidence type="ECO:0000256" key="1">
    <source>
        <dbReference type="SAM" id="Coils"/>
    </source>
</evidence>
<name>T0Q516_SAPDV</name>
<organism evidence="3 4">
    <name type="scientific">Saprolegnia diclina (strain VS20)</name>
    <dbReference type="NCBI Taxonomy" id="1156394"/>
    <lineage>
        <taxon>Eukaryota</taxon>
        <taxon>Sar</taxon>
        <taxon>Stramenopiles</taxon>
        <taxon>Oomycota</taxon>
        <taxon>Saprolegniomycetes</taxon>
        <taxon>Saprolegniales</taxon>
        <taxon>Saprolegniaceae</taxon>
        <taxon>Saprolegnia</taxon>
    </lineage>
</organism>
<dbReference type="VEuPathDB" id="FungiDB:SDRG_13818"/>
<dbReference type="RefSeq" id="XP_008618138.1">
    <property type="nucleotide sequence ID" value="XM_008619916.1"/>
</dbReference>
<proteinExistence type="predicted"/>
<dbReference type="GO" id="GO:0051726">
    <property type="term" value="P:regulation of cell cycle"/>
    <property type="evidence" value="ECO:0007669"/>
    <property type="project" value="TreeGrafter"/>
</dbReference>
<reference evidence="3 4" key="1">
    <citation type="submission" date="2012-04" db="EMBL/GenBank/DDBJ databases">
        <title>The Genome Sequence of Saprolegnia declina VS20.</title>
        <authorList>
            <consortium name="The Broad Institute Genome Sequencing Platform"/>
            <person name="Russ C."/>
            <person name="Nusbaum C."/>
            <person name="Tyler B."/>
            <person name="van West P."/>
            <person name="Dieguez-Uribeondo J."/>
            <person name="de Bruijn I."/>
            <person name="Tripathy S."/>
            <person name="Jiang R."/>
            <person name="Young S.K."/>
            <person name="Zeng Q."/>
            <person name="Gargeya S."/>
            <person name="Fitzgerald M."/>
            <person name="Haas B."/>
            <person name="Abouelleil A."/>
            <person name="Alvarado L."/>
            <person name="Arachchi H.M."/>
            <person name="Berlin A."/>
            <person name="Chapman S.B."/>
            <person name="Goldberg J."/>
            <person name="Griggs A."/>
            <person name="Gujja S."/>
            <person name="Hansen M."/>
            <person name="Howarth C."/>
            <person name="Imamovic A."/>
            <person name="Larimer J."/>
            <person name="McCowen C."/>
            <person name="Montmayeur A."/>
            <person name="Murphy C."/>
            <person name="Neiman D."/>
            <person name="Pearson M."/>
            <person name="Priest M."/>
            <person name="Roberts A."/>
            <person name="Saif S."/>
            <person name="Shea T."/>
            <person name="Sisk P."/>
            <person name="Sykes S."/>
            <person name="Wortman J."/>
            <person name="Nusbaum C."/>
            <person name="Birren B."/>
        </authorList>
    </citation>
    <scope>NUCLEOTIDE SEQUENCE [LARGE SCALE GENOMIC DNA]</scope>
    <source>
        <strain evidence="3 4">VS20</strain>
    </source>
</reference>
<dbReference type="InterPro" id="IPR007483">
    <property type="entry name" value="Hamartin"/>
</dbReference>
<feature type="region of interest" description="Disordered" evidence="2">
    <location>
        <begin position="51"/>
        <end position="73"/>
    </location>
</feature>
<dbReference type="AlphaFoldDB" id="T0Q516"/>
<sequence length="795" mass="86136">MKDLAAQVVGAVHEETLDAELLAAVVAASQAHPDAVPLFFEGIAHMLAFGHPSSSSSSESDSDDDASSGSEPETIGTASCIDIECTLNEAQVVVLLQYALPLLTSSSLAPYVSPWGALALLWCERGMSLALHELLKPFLQSVCRCQALDTTLRGPLVLDRLVALVLRLASPEQTTGYAVLLSLLQNIPSAVFAAMNACVATAAARVAVVLGCLATRTVFPTATFYASPLWPTMLHAVKASKSVETLVPCLWLLTTLLPSLTKAEENVTRVLQALRHAIELCAPTTDESSKPSSARGVIDLFSTAQRPLLTEKATNACIAPTPGRPWRITAVDGLCSSGTDCLHSLRLTTRDLGSGEVTTHKIGVEDECLPTQTLAFASDEVLTAIDVGTDATGAVCGLRCTTTKRTYDWLGLASTSARRWIGGDEIIGVSALVHANGLWRLHAISSGPTPQALTYISGIFQHVYASSPWACVDFLRGATTAVTTPLLRALCLQVRLHPGLVSSSPIEESDVAICAAWVSDPCLAQFQDAVGTRQVEAMQRLQHKLLESDYAAKEATTQLHLQVEKDTVTALHGRIHAQSATIQAYEEKHIKMHQALQLRLAQYALECKLLKENNLTLRHEVQTLEAALSRTEAALQHATAQSIALLGENEHQRTQLANWSETADKCASLERQIAEWHEYHASTLGSERDARAAEREELVAIYEEKLFKARDRIEAPTKPSSGLENLTEDRSRLLELEKLLKQKEQGTQALRAMLERQQSVSEEMLKAVNRKYDNVKAINLALQRRALGRSSGLGN</sequence>
<feature type="coiled-coil region" evidence="1">
    <location>
        <begin position="723"/>
        <end position="756"/>
    </location>
</feature>
<dbReference type="OMA" id="TADKCAS"/>
<dbReference type="Proteomes" id="UP000030762">
    <property type="component" value="Unassembled WGS sequence"/>
</dbReference>
<dbReference type="GO" id="GO:0032007">
    <property type="term" value="P:negative regulation of TOR signaling"/>
    <property type="evidence" value="ECO:0007669"/>
    <property type="project" value="TreeGrafter"/>
</dbReference>
<dbReference type="GeneID" id="19954545"/>
<gene>
    <name evidence="3" type="ORF">SDRG_13818</name>
</gene>
<keyword evidence="4" id="KW-1185">Reference proteome</keyword>
<evidence type="ECO:0000256" key="2">
    <source>
        <dbReference type="SAM" id="MobiDB-lite"/>
    </source>
</evidence>
<dbReference type="PANTHER" id="PTHR15154">
    <property type="entry name" value="HAMARTIN"/>
    <property type="match status" value="1"/>
</dbReference>
<protein>
    <submittedName>
        <fullName evidence="3">Uncharacterized protein</fullName>
    </submittedName>
</protein>
<evidence type="ECO:0000313" key="3">
    <source>
        <dbReference type="EMBL" id="EQC28490.1"/>
    </source>
</evidence>
<keyword evidence="1" id="KW-0175">Coiled coil</keyword>
<dbReference type="EMBL" id="JH767194">
    <property type="protein sequence ID" value="EQC28490.1"/>
    <property type="molecule type" value="Genomic_DNA"/>
</dbReference>